<evidence type="ECO:0000313" key="2">
    <source>
        <dbReference type="EMBL" id="CAL6055224.1"/>
    </source>
</evidence>
<reference evidence="2 3" key="2">
    <citation type="submission" date="2024-07" db="EMBL/GenBank/DDBJ databases">
        <authorList>
            <person name="Akdeniz Z."/>
        </authorList>
    </citation>
    <scope>NUCLEOTIDE SEQUENCE [LARGE SCALE GENOMIC DNA]</scope>
</reference>
<gene>
    <name evidence="1" type="ORF">HINF_LOCUS2399</name>
    <name evidence="2" type="ORF">HINF_LOCUS46442</name>
</gene>
<proteinExistence type="predicted"/>
<evidence type="ECO:0000313" key="3">
    <source>
        <dbReference type="Proteomes" id="UP001642409"/>
    </source>
</evidence>
<protein>
    <submittedName>
        <fullName evidence="2">Hypothetical_protein</fullName>
    </submittedName>
</protein>
<sequence length="133" mass="15129">MDSLPIIVISTLWQPKRELQSTHTENQIMFNTMLTNIVEAMYPLSLLQFKLLPLNLQALILNVIEVCLIIFVNPEECILLILNYMNDYQTAIISRGSIIKPETQNPDAINIKLHISTLTSHTMQINAPVNTLN</sequence>
<dbReference type="Proteomes" id="UP001642409">
    <property type="component" value="Unassembled WGS sequence"/>
</dbReference>
<name>A0AA86TCB1_9EUKA</name>
<evidence type="ECO:0000313" key="1">
    <source>
        <dbReference type="EMBL" id="CAI9914754.1"/>
    </source>
</evidence>
<keyword evidence="3" id="KW-1185">Reference proteome</keyword>
<accession>A0AA86TCB1</accession>
<dbReference type="EMBL" id="CAXDID020000205">
    <property type="protein sequence ID" value="CAL6055224.1"/>
    <property type="molecule type" value="Genomic_DNA"/>
</dbReference>
<dbReference type="EMBL" id="CATOUU010000056">
    <property type="protein sequence ID" value="CAI9914754.1"/>
    <property type="molecule type" value="Genomic_DNA"/>
</dbReference>
<dbReference type="AlphaFoldDB" id="A0AA86TCB1"/>
<organism evidence="1">
    <name type="scientific">Hexamita inflata</name>
    <dbReference type="NCBI Taxonomy" id="28002"/>
    <lineage>
        <taxon>Eukaryota</taxon>
        <taxon>Metamonada</taxon>
        <taxon>Diplomonadida</taxon>
        <taxon>Hexamitidae</taxon>
        <taxon>Hexamitinae</taxon>
        <taxon>Hexamita</taxon>
    </lineage>
</organism>
<reference evidence="1" key="1">
    <citation type="submission" date="2023-06" db="EMBL/GenBank/DDBJ databases">
        <authorList>
            <person name="Kurt Z."/>
        </authorList>
    </citation>
    <scope>NUCLEOTIDE SEQUENCE</scope>
</reference>
<comment type="caution">
    <text evidence="1">The sequence shown here is derived from an EMBL/GenBank/DDBJ whole genome shotgun (WGS) entry which is preliminary data.</text>
</comment>